<proteinExistence type="inferred from homology"/>
<evidence type="ECO:0000259" key="18">
    <source>
        <dbReference type="Pfam" id="PF18404"/>
    </source>
</evidence>
<dbReference type="GO" id="GO:0003980">
    <property type="term" value="F:UDP-glucose:glycoprotein glucosyltransferase activity"/>
    <property type="evidence" value="ECO:0007669"/>
    <property type="project" value="InterPro"/>
</dbReference>
<dbReference type="GO" id="GO:0051082">
    <property type="term" value="F:unfolded protein binding"/>
    <property type="evidence" value="ECO:0007669"/>
    <property type="project" value="TreeGrafter"/>
</dbReference>
<keyword evidence="6" id="KW-0808">Transferase</keyword>
<dbReference type="FunFam" id="3.90.550.10:FF:000004">
    <property type="entry name" value="UDP-glucose glycoprotein glucosyltransferase 1"/>
    <property type="match status" value="1"/>
</dbReference>
<dbReference type="InterPro" id="IPR009448">
    <property type="entry name" value="UDP-g_GGtrans"/>
</dbReference>
<dbReference type="InterPro" id="IPR029044">
    <property type="entry name" value="Nucleotide-diphossugar_trans"/>
</dbReference>
<evidence type="ECO:0000256" key="5">
    <source>
        <dbReference type="ARBA" id="ARBA00022676"/>
    </source>
</evidence>
<feature type="domain" description="UGGT thioredoxin-like" evidence="14">
    <location>
        <begin position="39"/>
        <end position="220"/>
    </location>
</feature>
<feature type="domain" description="UDP-glucose:glycoprotein glucosyltransferase thioredoxin-like" evidence="17">
    <location>
        <begin position="695"/>
        <end position="899"/>
    </location>
</feature>
<gene>
    <name evidence="19" type="ORF">g.42099</name>
    <name evidence="20" type="ORF">g.42108</name>
</gene>
<evidence type="ECO:0000256" key="3">
    <source>
        <dbReference type="ARBA" id="ARBA00004922"/>
    </source>
</evidence>
<dbReference type="InterPro" id="IPR040497">
    <property type="entry name" value="Glyco_transf_24"/>
</dbReference>
<feature type="chain" id="PRO_5008579936" description="UDP-glucose:glycoprotein glucosyltransferase" evidence="13">
    <location>
        <begin position="22"/>
        <end position="1493"/>
    </location>
</feature>
<comment type="function">
    <text evidence="10">Recognizes glycoproteins with minor folding defects. Reglucosylates single N-glycans near the misfolded part of the protein, thus providing quality control for protein folding in the endoplasmic reticulum. Reglucosylated proteins are recognized by calreticulin for recycling to the endoplasmic reticulum and refolding or degradation.</text>
</comment>
<dbReference type="EMBL" id="GEDC01023173">
    <property type="protein sequence ID" value="JAS14125.1"/>
    <property type="molecule type" value="Transcribed_RNA"/>
</dbReference>
<evidence type="ECO:0000256" key="1">
    <source>
        <dbReference type="ARBA" id="ARBA00001913"/>
    </source>
</evidence>
<evidence type="ECO:0000259" key="15">
    <source>
        <dbReference type="Pfam" id="PF18401"/>
    </source>
</evidence>
<dbReference type="Pfam" id="PF06427">
    <property type="entry name" value="UDP-g_GGTase"/>
    <property type="match status" value="1"/>
</dbReference>
<feature type="region of interest" description="Disordered" evidence="12">
    <location>
        <begin position="1471"/>
        <end position="1493"/>
    </location>
</feature>
<accession>A0A1B6BXN7</accession>
<evidence type="ECO:0000259" key="17">
    <source>
        <dbReference type="Pfam" id="PF18403"/>
    </source>
</evidence>
<evidence type="ECO:0000256" key="9">
    <source>
        <dbReference type="ARBA" id="ARBA00023180"/>
    </source>
</evidence>
<dbReference type="InterPro" id="IPR040525">
    <property type="entry name" value="UGGT_TRXL_4"/>
</dbReference>
<feature type="domain" description="UGGT thioredoxin-like" evidence="16">
    <location>
        <begin position="433"/>
        <end position="680"/>
    </location>
</feature>
<dbReference type="PANTHER" id="PTHR11226:SF0">
    <property type="entry name" value="UDP-GLUCOSE:GLYCOPROTEIN GLUCOSYLTRANSFERASE"/>
    <property type="match status" value="1"/>
</dbReference>
<dbReference type="Pfam" id="PF18401">
    <property type="entry name" value="Thioredoxin_13"/>
    <property type="match status" value="1"/>
</dbReference>
<evidence type="ECO:0000256" key="11">
    <source>
        <dbReference type="ARBA" id="ARBA00048456"/>
    </source>
</evidence>
<protein>
    <recommendedName>
        <fullName evidence="21">UDP-glucose:glycoprotein glucosyltransferase</fullName>
    </recommendedName>
</protein>
<feature type="domain" description="Glucosyltransferase 24 catalytic" evidence="18">
    <location>
        <begin position="1199"/>
        <end position="1465"/>
    </location>
</feature>
<keyword evidence="8" id="KW-0256">Endoplasmic reticulum</keyword>
<dbReference type="Pfam" id="PF18403">
    <property type="entry name" value="Thioredoxin_15"/>
    <property type="match status" value="1"/>
</dbReference>
<evidence type="ECO:0000313" key="20">
    <source>
        <dbReference type="EMBL" id="JAS14125.1"/>
    </source>
</evidence>
<comment type="similarity">
    <text evidence="4">Belongs to the glycosyltransferase 8 family.</text>
</comment>
<keyword evidence="9" id="KW-0325">Glycoprotein</keyword>
<dbReference type="GO" id="GO:0005788">
    <property type="term" value="C:endoplasmic reticulum lumen"/>
    <property type="evidence" value="ECO:0007669"/>
    <property type="project" value="UniProtKB-SubCell"/>
</dbReference>
<comment type="pathway">
    <text evidence="3">Protein modification; protein glycosylation.</text>
</comment>
<dbReference type="CDD" id="cd06432">
    <property type="entry name" value="GT8_HUGT1_C_like"/>
    <property type="match status" value="1"/>
</dbReference>
<organism evidence="19">
    <name type="scientific">Clastoptera arizonana</name>
    <name type="common">Arizona spittle bug</name>
    <dbReference type="NCBI Taxonomy" id="38151"/>
    <lineage>
        <taxon>Eukaryota</taxon>
        <taxon>Metazoa</taxon>
        <taxon>Ecdysozoa</taxon>
        <taxon>Arthropoda</taxon>
        <taxon>Hexapoda</taxon>
        <taxon>Insecta</taxon>
        <taxon>Pterygota</taxon>
        <taxon>Neoptera</taxon>
        <taxon>Paraneoptera</taxon>
        <taxon>Hemiptera</taxon>
        <taxon>Auchenorrhyncha</taxon>
        <taxon>Cercopoidea</taxon>
        <taxon>Clastopteridae</taxon>
        <taxon>Clastoptera</taxon>
    </lineage>
</organism>
<dbReference type="Pfam" id="PF18404">
    <property type="entry name" value="Glyco_transf_24"/>
    <property type="match status" value="1"/>
</dbReference>
<evidence type="ECO:0000259" key="14">
    <source>
        <dbReference type="Pfam" id="PF18400"/>
    </source>
</evidence>
<feature type="signal peptide" evidence="13">
    <location>
        <begin position="1"/>
        <end position="21"/>
    </location>
</feature>
<keyword evidence="7 13" id="KW-0732">Signal</keyword>
<comment type="subcellular location">
    <subcellularLocation>
        <location evidence="2">Endoplasmic reticulum lumen</location>
    </subcellularLocation>
</comment>
<evidence type="ECO:0000256" key="2">
    <source>
        <dbReference type="ARBA" id="ARBA00004319"/>
    </source>
</evidence>
<evidence type="ECO:0000256" key="8">
    <source>
        <dbReference type="ARBA" id="ARBA00022824"/>
    </source>
</evidence>
<comment type="cofactor">
    <cofactor evidence="1">
        <name>Ca(2+)</name>
        <dbReference type="ChEBI" id="CHEBI:29108"/>
    </cofactor>
</comment>
<dbReference type="GO" id="GO:0036503">
    <property type="term" value="P:ERAD pathway"/>
    <property type="evidence" value="ECO:0007669"/>
    <property type="project" value="TreeGrafter"/>
</dbReference>
<dbReference type="InterPro" id="IPR040693">
    <property type="entry name" value="UGGT_TRXL_1"/>
</dbReference>
<feature type="domain" description="UGGT thioredoxin-like" evidence="15">
    <location>
        <begin position="292"/>
        <end position="422"/>
    </location>
</feature>
<dbReference type="GO" id="GO:0018279">
    <property type="term" value="P:protein N-linked glycosylation via asparagine"/>
    <property type="evidence" value="ECO:0007669"/>
    <property type="project" value="TreeGrafter"/>
</dbReference>
<name>A0A1B6BXN7_9HEMI</name>
<evidence type="ECO:0008006" key="21">
    <source>
        <dbReference type="Google" id="ProtNLM"/>
    </source>
</evidence>
<dbReference type="InterPro" id="IPR040692">
    <property type="entry name" value="UGGT_TRXL_3"/>
</dbReference>
<keyword evidence="5" id="KW-0328">Glycosyltransferase</keyword>
<dbReference type="SUPFAM" id="SSF53448">
    <property type="entry name" value="Nucleotide-diphospho-sugar transferases"/>
    <property type="match status" value="1"/>
</dbReference>
<evidence type="ECO:0000256" key="10">
    <source>
        <dbReference type="ARBA" id="ARBA00045874"/>
    </source>
</evidence>
<evidence type="ECO:0000259" key="16">
    <source>
        <dbReference type="Pfam" id="PF18402"/>
    </source>
</evidence>
<sequence>MWCRLLTFVVFSVTLVNISLCAKKPKSVTTVIDARWNLTPLVLEIAEYLAEESSEIFWQYVDSINMLDPPLHESGSDKASYDRAIAEASKLISPAQISLLKLSVSLHIYSPKIEMYAQMALERGLNCPTAVDVGGTLVCSVDKIEDAINKASEIVNSTRLETFRVDHHYLGSENRTLVAILYGELGTRSFSDFHEELKGFANKGKIDYVIRHYIKDRPNRKVRLSGYGVELQMKSTEYKVQDDTKVESKTGDGVEEDDDEEVEGFNFKKLKSLYPDKKIELDKFAQELVQSSDELAPLKVWQFQELSLQAAQRILAAPKEEALNVLTHIAQNFPTQARSLVRTVVNGDLKREMKKNHESFLGNLNLQPSDTALFLNGIFFDMDLVDAMSIIESIRQEMRVLEGLHTSGITERSMLRTLLNLDLSNSGGGNYAIDIRDSAVQWVNDIEQDSQYRRWSSSLMDLLRPTFPGMLRSVRKNLYSVVVIGDPSKKDVWPLLKLLESFYVHLAPLRLGLIFSVDSTATGDENGGVALLNAFNYISEVKDAYQGLSFITDVYATAKKDDQDIQPEDVKKLLRTRFHSADINEIFGPDTDYDTGRKLAADFVQRSGFRTLPQVLLNGIPLPEKSLNNDEFEEAVLTEIMKQTPSLQKAVYKGELSDGDNVVDYIMNQPNVMPRLNERILNTDKSRYLDLSGSESSAVLIENMKYITSKHHTSSIQPLTYWLVVDLTKSESRTMLVSALEQMRSSGSIRIGLIVNNESSITDDKLHKTVLAAVHSGQPINTVLKILGDADNVLSGNKDHTHYGIVDLDVSEIEENLKIQSNFVQKVLDFPAGARAVICNGRVLGPLSSDEDFTFDDFSLLERFSMSAHIDKIQTALKTKAEDGEIMSSDMLMKAVSLLVSRPQSRSRFSLPDLAENHSVIKLPAKSTTEPALDIAVMMDPVSRGAQKLGPILSLLQQTVNCDIRVFFNCVEKNSDMPLKSFYRYVIEPEVQFTPEGKLAAGPIARFSNMPSAPLLTQNMHVPDNWLVESVASPYDLDNIRLEEVESVVHSQFELENLLLEGHCFEATMNNPPRGLQVTLGTESQPVKVDTIVMSNLGYFQLKANPGAWILRLRQGRSSEIFDITSHEGSDTPENSTDIKVLISSFKSHVLKLKVTKKPGMSGADLLGEDHPQESGLWSSITSTFSTKEETADTSDETINIFSVASGHLYERFLRIMMLSVLKHTKSPVKFWFLKNYLSPTFKDFLPRMAKEYGFQYELVQYKWPRWLHQQTEKQRIIWGYKILFLDVLFPLDIKKIIFVDADQVVRADMKELVDFNLGSAPYGYTPFCDSRKEMDGFRFWQQGYWRNHLQGRKYHISALYVVDLKRFRLIAAGDRLRGQYQALSQDPNSLSNLDQDLPNNMIHQVLIKSLPQEWLWCETWCDDQSKQFAKTIDLCNNPLTKEAKLTAAMRIISEWKDYDEEIKRVQLRLGSTEEHEEEQVPAEATRQEHTEL</sequence>
<evidence type="ECO:0000313" key="19">
    <source>
        <dbReference type="EMBL" id="JAS05779.1"/>
    </source>
</evidence>
<evidence type="ECO:0000256" key="4">
    <source>
        <dbReference type="ARBA" id="ARBA00006351"/>
    </source>
</evidence>
<evidence type="ECO:0000256" key="6">
    <source>
        <dbReference type="ARBA" id="ARBA00022679"/>
    </source>
</evidence>
<evidence type="ECO:0000256" key="13">
    <source>
        <dbReference type="SAM" id="SignalP"/>
    </source>
</evidence>
<comment type="catalytic activity">
    <reaction evidence="11">
        <text>N(4)-(alpha-D-Man-(1-&gt;2)-alpha-D-Man-(1-&gt;2)-alpha-D-Man-(1-&gt;3)-[alpha-D-Man-(1-&gt;2)-alpha-D-Man-(1-&gt;3)-[alpha-D-Man-(1-&gt;2)-alpha-D-Man-(1-&gt;6)]-alpha-D-Man-(1-&gt;6)]-beta-D-Man-(1-&gt;4)-beta-D-GlcNAc-(1-&gt;4)-beta-D-GlcNAc)-L-asparaginyl-[protein] (N-glucan mannose isomer 9A1,2,3B1,2,3) + UDP-alpha-D-glucose = N(4)-(alpha-D-Glc-(1-&gt;3)-alpha-D-Man-(1-&gt;2)-alpha-D-Man-(1-&gt;2)-alpha-D-Man-(1-&gt;3)-[alpha-D-Man-(1-&gt;2)-alpha-D-Man-(1-&gt;3)-[alpha-D-Man-(1-&gt;2)-alpha-D-Man-(1-&gt;6)]-alpha-D-Man-(1-&gt;6)]-beta-D-Man-(1-&gt;4)-beta-D-GlcNAc-(1-&gt;4)-beta-D-GlcNAc)-L-asparaginyl-[protein] + UDP + H(+)</text>
        <dbReference type="Rhea" id="RHEA:61304"/>
        <dbReference type="Rhea" id="RHEA-COMP:14356"/>
        <dbReference type="Rhea" id="RHEA-COMP:14357"/>
        <dbReference type="ChEBI" id="CHEBI:15378"/>
        <dbReference type="ChEBI" id="CHEBI:58223"/>
        <dbReference type="ChEBI" id="CHEBI:58885"/>
        <dbReference type="ChEBI" id="CHEBI:59080"/>
        <dbReference type="ChEBI" id="CHEBI:139493"/>
    </reaction>
</comment>
<dbReference type="UniPathway" id="UPA00378"/>
<dbReference type="EMBL" id="GEDC01031519">
    <property type="protein sequence ID" value="JAS05779.1"/>
    <property type="molecule type" value="Transcribed_RNA"/>
</dbReference>
<evidence type="ECO:0000256" key="7">
    <source>
        <dbReference type="ARBA" id="ARBA00022729"/>
    </source>
</evidence>
<dbReference type="Pfam" id="PF18400">
    <property type="entry name" value="Thioredoxin_12"/>
    <property type="match status" value="1"/>
</dbReference>
<dbReference type="Gene3D" id="3.90.550.10">
    <property type="entry name" value="Spore Coat Polysaccharide Biosynthesis Protein SpsA, Chain A"/>
    <property type="match status" value="1"/>
</dbReference>
<dbReference type="PANTHER" id="PTHR11226">
    <property type="entry name" value="UDP-GLUCOSE GLYCOPROTEIN:GLUCOSYLTRANSFERASE"/>
    <property type="match status" value="1"/>
</dbReference>
<evidence type="ECO:0000256" key="12">
    <source>
        <dbReference type="SAM" id="MobiDB-lite"/>
    </source>
</evidence>
<dbReference type="Pfam" id="PF18402">
    <property type="entry name" value="Thioredoxin_14"/>
    <property type="match status" value="1"/>
</dbReference>
<reference evidence="19" key="1">
    <citation type="submission" date="2015-12" db="EMBL/GenBank/DDBJ databases">
        <title>De novo transcriptome assembly of four potential Pierce s Disease insect vectors from Arizona vineyards.</title>
        <authorList>
            <person name="Tassone E.E."/>
        </authorList>
    </citation>
    <scope>NUCLEOTIDE SEQUENCE</scope>
</reference>
<dbReference type="InterPro" id="IPR040694">
    <property type="entry name" value="UGGT_TRXL_2"/>
</dbReference>